<evidence type="ECO:0000313" key="9">
    <source>
        <dbReference type="Proteomes" id="UP000293912"/>
    </source>
</evidence>
<sequence>MSNNYPILSLNNIEVIYDKVALAIKGVSVEVPQGGMVALLGANGAGKSTTLKSISGLLVPERGEVTRGDIRFMDQDIAGLAPQARVKRGIVQVLEGRRVFEHLTPDENLVAASAVVGGSRTEMNRNRDMVYAYFPRLHQRRTAQSGFLSGGEQQMLAIGRALMTRPKLLMLDEPSLGLAPFLVAEIFDIVKSINQHEGLSVLLVEQNAIAALEVVSHGYLLENGRIVMHDSAEAMKKNPDIQEFYLGGAEGKNFHDIKHYSRRKRWLS</sequence>
<dbReference type="KEGG" id="hpse:HPF_13010"/>
<proteinExistence type="inferred from homology"/>
<keyword evidence="6" id="KW-0029">Amino-acid transport</keyword>
<dbReference type="PROSITE" id="PS00211">
    <property type="entry name" value="ABC_TRANSPORTER_1"/>
    <property type="match status" value="1"/>
</dbReference>
<name>A0A4P6X4H3_HYDPS</name>
<evidence type="ECO:0000256" key="2">
    <source>
        <dbReference type="ARBA" id="ARBA00022448"/>
    </source>
</evidence>
<dbReference type="RefSeq" id="WP_133156841.1">
    <property type="nucleotide sequence ID" value="NZ_CP037867.1"/>
</dbReference>
<dbReference type="Proteomes" id="UP000293912">
    <property type="component" value="Chromosome"/>
</dbReference>
<dbReference type="InterPro" id="IPR052156">
    <property type="entry name" value="BCAA_Transport_ATP-bd_LivF"/>
</dbReference>
<keyword evidence="3" id="KW-0472">Membrane</keyword>
<dbReference type="GO" id="GO:0016887">
    <property type="term" value="F:ATP hydrolysis activity"/>
    <property type="evidence" value="ECO:0007669"/>
    <property type="project" value="InterPro"/>
</dbReference>
<accession>A0A4P6X4H3</accession>
<organism evidence="8 9">
    <name type="scientific">Hydrogenophaga pseudoflava</name>
    <name type="common">Pseudomonas carboxydoflava</name>
    <dbReference type="NCBI Taxonomy" id="47421"/>
    <lineage>
        <taxon>Bacteria</taxon>
        <taxon>Pseudomonadati</taxon>
        <taxon>Pseudomonadota</taxon>
        <taxon>Betaproteobacteria</taxon>
        <taxon>Burkholderiales</taxon>
        <taxon>Comamonadaceae</taxon>
        <taxon>Hydrogenophaga</taxon>
    </lineage>
</organism>
<dbReference type="CDD" id="cd03224">
    <property type="entry name" value="ABC_TM1139_LivF_branched"/>
    <property type="match status" value="1"/>
</dbReference>
<gene>
    <name evidence="8" type="primary">livF8</name>
    <name evidence="8" type="ORF">HPF_13010</name>
</gene>
<keyword evidence="3" id="KW-1003">Cell membrane</keyword>
<dbReference type="GO" id="GO:0015658">
    <property type="term" value="F:branched-chain amino acid transmembrane transporter activity"/>
    <property type="evidence" value="ECO:0007669"/>
    <property type="project" value="TreeGrafter"/>
</dbReference>
<keyword evidence="5 8" id="KW-0067">ATP-binding</keyword>
<dbReference type="Pfam" id="PF00005">
    <property type="entry name" value="ABC_tran"/>
    <property type="match status" value="1"/>
</dbReference>
<dbReference type="GO" id="GO:0005524">
    <property type="term" value="F:ATP binding"/>
    <property type="evidence" value="ECO:0007669"/>
    <property type="project" value="UniProtKB-KW"/>
</dbReference>
<evidence type="ECO:0000259" key="7">
    <source>
        <dbReference type="PROSITE" id="PS50893"/>
    </source>
</evidence>
<dbReference type="Gene3D" id="3.40.50.300">
    <property type="entry name" value="P-loop containing nucleotide triphosphate hydrolases"/>
    <property type="match status" value="1"/>
</dbReference>
<dbReference type="PANTHER" id="PTHR43820">
    <property type="entry name" value="HIGH-AFFINITY BRANCHED-CHAIN AMINO ACID TRANSPORT ATP-BINDING PROTEIN LIVF"/>
    <property type="match status" value="1"/>
</dbReference>
<protein>
    <submittedName>
        <fullName evidence="8">High-affinity branched-chain amino acid transport ATP-binding protein LivF</fullName>
    </submittedName>
</protein>
<evidence type="ECO:0000256" key="6">
    <source>
        <dbReference type="ARBA" id="ARBA00022970"/>
    </source>
</evidence>
<dbReference type="EMBL" id="CP037867">
    <property type="protein sequence ID" value="QBM28614.1"/>
    <property type="molecule type" value="Genomic_DNA"/>
</dbReference>
<keyword evidence="2" id="KW-0813">Transport</keyword>
<feature type="domain" description="ABC transporter" evidence="7">
    <location>
        <begin position="8"/>
        <end position="248"/>
    </location>
</feature>
<evidence type="ECO:0000256" key="3">
    <source>
        <dbReference type="ARBA" id="ARBA00022475"/>
    </source>
</evidence>
<reference evidence="8 9" key="1">
    <citation type="submission" date="2019-03" db="EMBL/GenBank/DDBJ databases">
        <authorList>
            <person name="Sebastian G."/>
            <person name="Baumann P."/>
            <person name="Ruckert C."/>
            <person name="Kalinowski J."/>
            <person name="Nebel B."/>
            <person name="Takors R."/>
            <person name="Blombach B."/>
        </authorList>
    </citation>
    <scope>NUCLEOTIDE SEQUENCE [LARGE SCALE GENOMIC DNA]</scope>
    <source>
        <strain evidence="8 9">DSM 1084</strain>
    </source>
</reference>
<dbReference type="SMART" id="SM00382">
    <property type="entry name" value="AAA"/>
    <property type="match status" value="1"/>
</dbReference>
<dbReference type="GO" id="GO:0015807">
    <property type="term" value="P:L-amino acid transport"/>
    <property type="evidence" value="ECO:0007669"/>
    <property type="project" value="TreeGrafter"/>
</dbReference>
<dbReference type="SUPFAM" id="SSF52540">
    <property type="entry name" value="P-loop containing nucleoside triphosphate hydrolases"/>
    <property type="match status" value="1"/>
</dbReference>
<dbReference type="InterPro" id="IPR003593">
    <property type="entry name" value="AAA+_ATPase"/>
</dbReference>
<evidence type="ECO:0000256" key="4">
    <source>
        <dbReference type="ARBA" id="ARBA00022741"/>
    </source>
</evidence>
<evidence type="ECO:0000313" key="8">
    <source>
        <dbReference type="EMBL" id="QBM28614.1"/>
    </source>
</evidence>
<dbReference type="InterPro" id="IPR003439">
    <property type="entry name" value="ABC_transporter-like_ATP-bd"/>
</dbReference>
<keyword evidence="9" id="KW-1185">Reference proteome</keyword>
<dbReference type="InterPro" id="IPR027417">
    <property type="entry name" value="P-loop_NTPase"/>
</dbReference>
<keyword evidence="4" id="KW-0547">Nucleotide-binding</keyword>
<comment type="similarity">
    <text evidence="1">Belongs to the ABC transporter superfamily.</text>
</comment>
<dbReference type="PROSITE" id="PS50893">
    <property type="entry name" value="ABC_TRANSPORTER_2"/>
    <property type="match status" value="1"/>
</dbReference>
<dbReference type="AlphaFoldDB" id="A0A4P6X4H3"/>
<evidence type="ECO:0000256" key="1">
    <source>
        <dbReference type="ARBA" id="ARBA00005417"/>
    </source>
</evidence>
<evidence type="ECO:0000256" key="5">
    <source>
        <dbReference type="ARBA" id="ARBA00022840"/>
    </source>
</evidence>
<dbReference type="InterPro" id="IPR017871">
    <property type="entry name" value="ABC_transporter-like_CS"/>
</dbReference>
<dbReference type="PANTHER" id="PTHR43820:SF8">
    <property type="entry name" value="ABC TRANSPORTER SUBSTRATE-BINDING PROTEIN"/>
    <property type="match status" value="1"/>
</dbReference>